<organism evidence="1 2">
    <name type="scientific">Colocasia esculenta</name>
    <name type="common">Wild taro</name>
    <name type="synonym">Arum esculentum</name>
    <dbReference type="NCBI Taxonomy" id="4460"/>
    <lineage>
        <taxon>Eukaryota</taxon>
        <taxon>Viridiplantae</taxon>
        <taxon>Streptophyta</taxon>
        <taxon>Embryophyta</taxon>
        <taxon>Tracheophyta</taxon>
        <taxon>Spermatophyta</taxon>
        <taxon>Magnoliopsida</taxon>
        <taxon>Liliopsida</taxon>
        <taxon>Araceae</taxon>
        <taxon>Aroideae</taxon>
        <taxon>Colocasieae</taxon>
        <taxon>Colocasia</taxon>
    </lineage>
</organism>
<comment type="caution">
    <text evidence="1">The sequence shown here is derived from an EMBL/GenBank/DDBJ whole genome shotgun (WGS) entry which is preliminary data.</text>
</comment>
<proteinExistence type="predicted"/>
<dbReference type="EMBL" id="NMUH01005653">
    <property type="protein sequence ID" value="MQM13319.1"/>
    <property type="molecule type" value="Genomic_DNA"/>
</dbReference>
<sequence>MNSGAPPRTGPALFAQTYQSGEKGLSTDGYRQNSGLLDCVYLSTATRGPVDSYTQSQLSGFWIACACRQLWACCRQTRIVYRQVKDICRQIKAICRQLLTVLYFWVLEAWSLSTGDCWLSTGEKGLSTDGYRQNSGLLDCVYLSTATRGPVDSYTQSQLSGFWIACACRQLWACCRQVAVELLEVLCKSVLKALIIKLITQYMFNIKWNSLIEVLTVVYKLNKRNEMKGLQFKLV</sequence>
<evidence type="ECO:0000313" key="1">
    <source>
        <dbReference type="EMBL" id="MQM13319.1"/>
    </source>
</evidence>
<reference evidence="1" key="1">
    <citation type="submission" date="2017-07" db="EMBL/GenBank/DDBJ databases">
        <title>Taro Niue Genome Assembly and Annotation.</title>
        <authorList>
            <person name="Atibalentja N."/>
            <person name="Keating K."/>
            <person name="Fields C.J."/>
        </authorList>
    </citation>
    <scope>NUCLEOTIDE SEQUENCE</scope>
    <source>
        <strain evidence="1">Niue_2</strain>
        <tissue evidence="1">Leaf</tissue>
    </source>
</reference>
<accession>A0A843WTA5</accession>
<gene>
    <name evidence="1" type="ORF">Taro_046244</name>
</gene>
<dbReference type="Proteomes" id="UP000652761">
    <property type="component" value="Unassembled WGS sequence"/>
</dbReference>
<name>A0A843WTA5_COLES</name>
<protein>
    <submittedName>
        <fullName evidence="1">Uncharacterized protein</fullName>
    </submittedName>
</protein>
<dbReference type="AlphaFoldDB" id="A0A843WTA5"/>
<evidence type="ECO:0000313" key="2">
    <source>
        <dbReference type="Proteomes" id="UP000652761"/>
    </source>
</evidence>
<keyword evidence="2" id="KW-1185">Reference proteome</keyword>